<dbReference type="Pfam" id="PF01740">
    <property type="entry name" value="STAS"/>
    <property type="match status" value="1"/>
</dbReference>
<dbReference type="PROSITE" id="PS50801">
    <property type="entry name" value="STAS"/>
    <property type="match status" value="1"/>
</dbReference>
<evidence type="ECO:0000313" key="5">
    <source>
        <dbReference type="Proteomes" id="UP000218702"/>
    </source>
</evidence>
<accession>A0A1Z4V6G3</accession>
<dbReference type="Proteomes" id="UP000218702">
    <property type="component" value="Chromosome"/>
</dbReference>
<proteinExistence type="inferred from homology"/>
<dbReference type="GO" id="GO:0043856">
    <property type="term" value="F:anti-sigma factor antagonist activity"/>
    <property type="evidence" value="ECO:0007669"/>
    <property type="project" value="InterPro"/>
</dbReference>
<reference evidence="4 5" key="1">
    <citation type="submission" date="2017-06" db="EMBL/GenBank/DDBJ databases">
        <title>Genome sequencing of cyanobaciteial culture collection at National Institute for Environmental Studies (NIES).</title>
        <authorList>
            <person name="Hirose Y."/>
            <person name="Shimura Y."/>
            <person name="Fujisawa T."/>
            <person name="Nakamura Y."/>
            <person name="Kawachi M."/>
        </authorList>
    </citation>
    <scope>NUCLEOTIDE SEQUENCE [LARGE SCALE GENOMIC DNA]</scope>
    <source>
        <strain evidence="4 5">NIES-806</strain>
    </source>
</reference>
<comment type="similarity">
    <text evidence="1 2">Belongs to the anti-sigma-factor antagonist family.</text>
</comment>
<dbReference type="InterPro" id="IPR003658">
    <property type="entry name" value="Anti-sigma_ant"/>
</dbReference>
<dbReference type="RefSeq" id="WP_096668818.1">
    <property type="nucleotide sequence ID" value="NZ_AP018316.1"/>
</dbReference>
<feature type="domain" description="STAS" evidence="3">
    <location>
        <begin position="1"/>
        <end position="107"/>
    </location>
</feature>
<dbReference type="AlphaFoldDB" id="A0A1Z4V6G3"/>
<sequence>MNQQVKVIAISGIFNANSSQSFRQSITEVMESGMSIVLVDCHNVTFMDSSGLGTLVLTFKALQESGIKMVICSINEQVRMLFELTGMDSKFTIVPSQEAFENLLLSAT</sequence>
<dbReference type="InterPro" id="IPR002645">
    <property type="entry name" value="STAS_dom"/>
</dbReference>
<protein>
    <recommendedName>
        <fullName evidence="2">Anti-sigma factor antagonist</fullName>
    </recommendedName>
</protein>
<name>A0A1Z4V6G3_9CYAN</name>
<keyword evidence="5" id="KW-1185">Reference proteome</keyword>
<evidence type="ECO:0000256" key="1">
    <source>
        <dbReference type="ARBA" id="ARBA00009013"/>
    </source>
</evidence>
<dbReference type="PANTHER" id="PTHR33495">
    <property type="entry name" value="ANTI-SIGMA FACTOR ANTAGONIST TM_1081-RELATED-RELATED"/>
    <property type="match status" value="1"/>
</dbReference>
<gene>
    <name evidence="4" type="ORF">NIES806_32310</name>
</gene>
<dbReference type="EMBL" id="AP018316">
    <property type="protein sequence ID" value="BAZ87013.1"/>
    <property type="molecule type" value="Genomic_DNA"/>
</dbReference>
<dbReference type="InterPro" id="IPR036513">
    <property type="entry name" value="STAS_dom_sf"/>
</dbReference>
<dbReference type="CDD" id="cd07043">
    <property type="entry name" value="STAS_anti-anti-sigma_factors"/>
    <property type="match status" value="1"/>
</dbReference>
<dbReference type="NCBIfam" id="TIGR00377">
    <property type="entry name" value="ant_ant_sig"/>
    <property type="match status" value="1"/>
</dbReference>
<evidence type="ECO:0000259" key="3">
    <source>
        <dbReference type="PROSITE" id="PS50801"/>
    </source>
</evidence>
<dbReference type="KEGG" id="dcm:NIES806_32310"/>
<dbReference type="Gene3D" id="3.30.750.24">
    <property type="entry name" value="STAS domain"/>
    <property type="match status" value="1"/>
</dbReference>
<evidence type="ECO:0000313" key="4">
    <source>
        <dbReference type="EMBL" id="BAZ87013.1"/>
    </source>
</evidence>
<dbReference type="OrthoDB" id="9796601at2"/>
<dbReference type="SUPFAM" id="SSF52091">
    <property type="entry name" value="SpoIIaa-like"/>
    <property type="match status" value="1"/>
</dbReference>
<organism evidence="4 5">
    <name type="scientific">Dolichospermum compactum NIES-806</name>
    <dbReference type="NCBI Taxonomy" id="1973481"/>
    <lineage>
        <taxon>Bacteria</taxon>
        <taxon>Bacillati</taxon>
        <taxon>Cyanobacteriota</taxon>
        <taxon>Cyanophyceae</taxon>
        <taxon>Nostocales</taxon>
        <taxon>Aphanizomenonaceae</taxon>
        <taxon>Dolichospermum</taxon>
        <taxon>Dolichospermum compactum</taxon>
    </lineage>
</organism>
<evidence type="ECO:0000256" key="2">
    <source>
        <dbReference type="RuleBase" id="RU003749"/>
    </source>
</evidence>